<evidence type="ECO:0000256" key="2">
    <source>
        <dbReference type="ARBA" id="ARBA00023002"/>
    </source>
</evidence>
<feature type="domain" description="Alcohol dehydrogenase-like N-terminal" evidence="3">
    <location>
        <begin position="28"/>
        <end position="113"/>
    </location>
</feature>
<dbReference type="Gene3D" id="3.90.180.10">
    <property type="entry name" value="Medium-chain alcohol dehydrogenases, catalytic domain"/>
    <property type="match status" value="1"/>
</dbReference>
<evidence type="ECO:0000313" key="5">
    <source>
        <dbReference type="Proteomes" id="UP000326757"/>
    </source>
</evidence>
<dbReference type="InterPro" id="IPR047122">
    <property type="entry name" value="Trans-enoyl_RdTase-like"/>
</dbReference>
<evidence type="ECO:0000259" key="3">
    <source>
        <dbReference type="Pfam" id="PF08240"/>
    </source>
</evidence>
<keyword evidence="5" id="KW-1185">Reference proteome</keyword>
<dbReference type="SUPFAM" id="SSF50129">
    <property type="entry name" value="GroES-like"/>
    <property type="match status" value="1"/>
</dbReference>
<dbReference type="AlphaFoldDB" id="A0A5N6KDF4"/>
<name>A0A5N6KDF4_MONLA</name>
<organism evidence="4 5">
    <name type="scientific">Monilinia laxa</name>
    <name type="common">Brown rot fungus</name>
    <name type="synonym">Sclerotinia laxa</name>
    <dbReference type="NCBI Taxonomy" id="61186"/>
    <lineage>
        <taxon>Eukaryota</taxon>
        <taxon>Fungi</taxon>
        <taxon>Dikarya</taxon>
        <taxon>Ascomycota</taxon>
        <taxon>Pezizomycotina</taxon>
        <taxon>Leotiomycetes</taxon>
        <taxon>Helotiales</taxon>
        <taxon>Sclerotiniaceae</taxon>
        <taxon>Monilinia</taxon>
    </lineage>
</organism>
<protein>
    <recommendedName>
        <fullName evidence="3">Alcohol dehydrogenase-like N-terminal domain-containing protein</fullName>
    </recommendedName>
</protein>
<evidence type="ECO:0000256" key="1">
    <source>
        <dbReference type="ARBA" id="ARBA00008072"/>
    </source>
</evidence>
<reference evidence="4 5" key="1">
    <citation type="submission" date="2019-06" db="EMBL/GenBank/DDBJ databases">
        <title>Genome Sequence of the Brown Rot Fungal Pathogen Monilinia laxa.</title>
        <authorList>
            <person name="De Miccolis Angelini R.M."/>
            <person name="Landi L."/>
            <person name="Abate D."/>
            <person name="Pollastro S."/>
            <person name="Romanazzi G."/>
            <person name="Faretra F."/>
        </authorList>
    </citation>
    <scope>NUCLEOTIDE SEQUENCE [LARGE SCALE GENOMIC DNA]</scope>
    <source>
        <strain evidence="4 5">Mlax316</strain>
    </source>
</reference>
<accession>A0A5N6KDF4</accession>
<dbReference type="Proteomes" id="UP000326757">
    <property type="component" value="Unassembled WGS sequence"/>
</dbReference>
<evidence type="ECO:0000313" key="4">
    <source>
        <dbReference type="EMBL" id="KAB8301417.1"/>
    </source>
</evidence>
<dbReference type="Pfam" id="PF08240">
    <property type="entry name" value="ADH_N"/>
    <property type="match status" value="1"/>
</dbReference>
<dbReference type="PANTHER" id="PTHR45348:SF3">
    <property type="entry name" value="ENOYL REDUCTASE (ER) DOMAIN-CONTAINING PROTEIN"/>
    <property type="match status" value="1"/>
</dbReference>
<gene>
    <name evidence="4" type="ORF">EYC80_003286</name>
</gene>
<sequence>MSTHAAVVTAVVGGPLQLLRVPRIAPREGEVRVRVEWTASTPFDLHQNDGGLLVVHPQVWEDSVAGTVVEVGGVGGLGVGDWVFGFAWREQKEKAHQEFVTLPSFLLGKIPLGISPQQAVTLPNNFVTVFHAATTDLDLELPWPKPNGFAPRHKDTCILIMGRIFIRRSIRHSNSRILRLYQYRHHGI</sequence>
<proteinExistence type="inferred from homology"/>
<dbReference type="InterPro" id="IPR011032">
    <property type="entry name" value="GroES-like_sf"/>
</dbReference>
<comment type="caution">
    <text evidence="4">The sequence shown here is derived from an EMBL/GenBank/DDBJ whole genome shotgun (WGS) entry which is preliminary data.</text>
</comment>
<dbReference type="OrthoDB" id="9992527at2759"/>
<dbReference type="GO" id="GO:0016651">
    <property type="term" value="F:oxidoreductase activity, acting on NAD(P)H"/>
    <property type="evidence" value="ECO:0007669"/>
    <property type="project" value="InterPro"/>
</dbReference>
<comment type="similarity">
    <text evidence="1">Belongs to the zinc-containing alcohol dehydrogenase family.</text>
</comment>
<keyword evidence="2" id="KW-0560">Oxidoreductase</keyword>
<dbReference type="EMBL" id="VIGI01000004">
    <property type="protein sequence ID" value="KAB8301417.1"/>
    <property type="molecule type" value="Genomic_DNA"/>
</dbReference>
<dbReference type="PANTHER" id="PTHR45348">
    <property type="entry name" value="HYPOTHETICAL OXIDOREDUCTASE (EUROFUNG)"/>
    <property type="match status" value="1"/>
</dbReference>
<dbReference type="InterPro" id="IPR013154">
    <property type="entry name" value="ADH-like_N"/>
</dbReference>